<evidence type="ECO:0008006" key="3">
    <source>
        <dbReference type="Google" id="ProtNLM"/>
    </source>
</evidence>
<dbReference type="InterPro" id="IPR036412">
    <property type="entry name" value="HAD-like_sf"/>
</dbReference>
<dbReference type="SFLD" id="SFLDG01129">
    <property type="entry name" value="C1.5:_HAD__Beta-PGM__Phosphata"/>
    <property type="match status" value="1"/>
</dbReference>
<dbReference type="GO" id="GO:0006281">
    <property type="term" value="P:DNA repair"/>
    <property type="evidence" value="ECO:0007669"/>
    <property type="project" value="TreeGrafter"/>
</dbReference>
<dbReference type="InterPro" id="IPR023198">
    <property type="entry name" value="PGP-like_dom2"/>
</dbReference>
<proteinExistence type="predicted"/>
<dbReference type="SFLD" id="SFLDS00003">
    <property type="entry name" value="Haloacid_Dehalogenase"/>
    <property type="match status" value="1"/>
</dbReference>
<dbReference type="AlphaFoldDB" id="A0A1G2H6Z2"/>
<dbReference type="Gene3D" id="1.10.150.240">
    <property type="entry name" value="Putative phosphatase, domain 2"/>
    <property type="match status" value="1"/>
</dbReference>
<dbReference type="Gene3D" id="3.40.50.1000">
    <property type="entry name" value="HAD superfamily/HAD-like"/>
    <property type="match status" value="1"/>
</dbReference>
<dbReference type="InterPro" id="IPR041492">
    <property type="entry name" value="HAD_2"/>
</dbReference>
<dbReference type="GO" id="GO:0008967">
    <property type="term" value="F:phosphoglycolate phosphatase activity"/>
    <property type="evidence" value="ECO:0007669"/>
    <property type="project" value="TreeGrafter"/>
</dbReference>
<dbReference type="PANTHER" id="PTHR43434:SF1">
    <property type="entry name" value="PHOSPHOGLYCOLATE PHOSPHATASE"/>
    <property type="match status" value="1"/>
</dbReference>
<dbReference type="InterPro" id="IPR050155">
    <property type="entry name" value="HAD-like_hydrolase_sf"/>
</dbReference>
<dbReference type="InterPro" id="IPR023214">
    <property type="entry name" value="HAD_sf"/>
</dbReference>
<dbReference type="EMBL" id="MHOD01000012">
    <property type="protein sequence ID" value="OGZ58245.1"/>
    <property type="molecule type" value="Genomic_DNA"/>
</dbReference>
<name>A0A1G2H6Z2_9BACT</name>
<evidence type="ECO:0000313" key="2">
    <source>
        <dbReference type="Proteomes" id="UP000177932"/>
    </source>
</evidence>
<reference evidence="1 2" key="1">
    <citation type="journal article" date="2016" name="Nat. Commun.">
        <title>Thousands of microbial genomes shed light on interconnected biogeochemical processes in an aquifer system.</title>
        <authorList>
            <person name="Anantharaman K."/>
            <person name="Brown C.T."/>
            <person name="Hug L.A."/>
            <person name="Sharon I."/>
            <person name="Castelle C.J."/>
            <person name="Probst A.J."/>
            <person name="Thomas B.C."/>
            <person name="Singh A."/>
            <person name="Wilkins M.J."/>
            <person name="Karaoz U."/>
            <person name="Brodie E.L."/>
            <person name="Williams K.H."/>
            <person name="Hubbard S.S."/>
            <person name="Banfield J.F."/>
        </authorList>
    </citation>
    <scope>NUCLEOTIDE SEQUENCE [LARGE SCALE GENOMIC DNA]</scope>
</reference>
<dbReference type="NCBIfam" id="TIGR01509">
    <property type="entry name" value="HAD-SF-IA-v3"/>
    <property type="match status" value="1"/>
</dbReference>
<organism evidence="1 2">
    <name type="scientific">Candidatus Spechtbacteria bacterium RIFCSPHIGHO2_01_FULL_43_30</name>
    <dbReference type="NCBI Taxonomy" id="1802158"/>
    <lineage>
        <taxon>Bacteria</taxon>
        <taxon>Candidatus Spechtiibacteriota</taxon>
    </lineage>
</organism>
<dbReference type="SUPFAM" id="SSF56784">
    <property type="entry name" value="HAD-like"/>
    <property type="match status" value="1"/>
</dbReference>
<comment type="caution">
    <text evidence="1">The sequence shown here is derived from an EMBL/GenBank/DDBJ whole genome shotgun (WGS) entry which is preliminary data.</text>
</comment>
<dbReference type="Proteomes" id="UP000177932">
    <property type="component" value="Unassembled WGS sequence"/>
</dbReference>
<dbReference type="NCBIfam" id="TIGR01549">
    <property type="entry name" value="HAD-SF-IA-v1"/>
    <property type="match status" value="1"/>
</dbReference>
<dbReference type="GO" id="GO:0005829">
    <property type="term" value="C:cytosol"/>
    <property type="evidence" value="ECO:0007669"/>
    <property type="project" value="TreeGrafter"/>
</dbReference>
<dbReference type="PANTHER" id="PTHR43434">
    <property type="entry name" value="PHOSPHOGLYCOLATE PHOSPHATASE"/>
    <property type="match status" value="1"/>
</dbReference>
<dbReference type="InterPro" id="IPR006439">
    <property type="entry name" value="HAD-SF_hydro_IA"/>
</dbReference>
<dbReference type="STRING" id="1802158.A2827_02325"/>
<protein>
    <recommendedName>
        <fullName evidence="3">HAD family hydrolase</fullName>
    </recommendedName>
</protein>
<accession>A0A1G2H6Z2</accession>
<evidence type="ECO:0000313" key="1">
    <source>
        <dbReference type="EMBL" id="OGZ58245.1"/>
    </source>
</evidence>
<dbReference type="Pfam" id="PF13419">
    <property type="entry name" value="HAD_2"/>
    <property type="match status" value="1"/>
</dbReference>
<gene>
    <name evidence="1" type="ORF">A2827_02325</name>
</gene>
<sequence>MKTRKKRKDLTLLWDADGTILYSQDWWENSFYLTVEHFGFAIPEDSETKRLFAGIQLREIYRKIVPEGFDIDECIKFHVGIQNRTMDLITLFDGEYDTLAVFQALGIKQGIVTARALRKPLVKSLETLGIYDFFQCIVCMEDVKSAKPDPEGIYLAMNKLDSDIGKTIMIGDTKYDISAGKNAGIRTIGVLYGSGMYDAEFLALNADFYVKSFEELKGVIILNL</sequence>